<name>A0A9X1Z916_9GAMM</name>
<dbReference type="Pfam" id="PF14345">
    <property type="entry name" value="GDYXXLXY"/>
    <property type="match status" value="1"/>
</dbReference>
<evidence type="ECO:0000313" key="3">
    <source>
        <dbReference type="Proteomes" id="UP001139293"/>
    </source>
</evidence>
<evidence type="ECO:0000313" key="2">
    <source>
        <dbReference type="EMBL" id="MCL1137066.1"/>
    </source>
</evidence>
<keyword evidence="1" id="KW-0812">Transmembrane</keyword>
<keyword evidence="1" id="KW-1133">Transmembrane helix</keyword>
<comment type="caution">
    <text evidence="2">The sequence shown here is derived from an EMBL/GenBank/DDBJ whole genome shotgun (WGS) entry which is preliminary data.</text>
</comment>
<keyword evidence="1" id="KW-0472">Membrane</keyword>
<proteinExistence type="predicted"/>
<accession>A0A9X1Z916</accession>
<dbReference type="EMBL" id="JAKILB010000001">
    <property type="protein sequence ID" value="MCL1137066.1"/>
    <property type="molecule type" value="Genomic_DNA"/>
</dbReference>
<feature type="transmembrane region" description="Helical" evidence="1">
    <location>
        <begin position="12"/>
        <end position="33"/>
    </location>
</feature>
<organism evidence="2 3">
    <name type="scientific">Shewanella pneumatophori</name>
    <dbReference type="NCBI Taxonomy" id="314092"/>
    <lineage>
        <taxon>Bacteria</taxon>
        <taxon>Pseudomonadati</taxon>
        <taxon>Pseudomonadota</taxon>
        <taxon>Gammaproteobacteria</taxon>
        <taxon>Alteromonadales</taxon>
        <taxon>Shewanellaceae</taxon>
        <taxon>Shewanella</taxon>
    </lineage>
</organism>
<sequence>MVEQHTKNYKLAWPWAMYVVIATILTIVAVVNWDIFKKEQHLADGQVIRLTLAPVDPRSLMQGDYMVLNYALAAEILPLMDEISSDGWLQVSLDENRVASLVSIAKEPHIKQQPSSLVNIQYRLRNNRVKFASNAFFFEEGQAKRYERAKYGEFRVNQQGGLLLQSMLDKNFNKL</sequence>
<dbReference type="InterPro" id="IPR025833">
    <property type="entry name" value="GDYXXLXY"/>
</dbReference>
<dbReference type="AlphaFoldDB" id="A0A9X1Z916"/>
<dbReference type="RefSeq" id="WP_248947999.1">
    <property type="nucleotide sequence ID" value="NZ_JAKILB010000001.1"/>
</dbReference>
<reference evidence="2" key="1">
    <citation type="submission" date="2022-01" db="EMBL/GenBank/DDBJ databases">
        <title>Whole genome-based taxonomy of the Shewanellaceae.</title>
        <authorList>
            <person name="Martin-Rodriguez A.J."/>
        </authorList>
    </citation>
    <scope>NUCLEOTIDE SEQUENCE</scope>
    <source>
        <strain evidence="2">KCTC 23973</strain>
    </source>
</reference>
<dbReference type="Proteomes" id="UP001139293">
    <property type="component" value="Unassembled WGS sequence"/>
</dbReference>
<evidence type="ECO:0000256" key="1">
    <source>
        <dbReference type="SAM" id="Phobius"/>
    </source>
</evidence>
<keyword evidence="3" id="KW-1185">Reference proteome</keyword>
<protein>
    <submittedName>
        <fullName evidence="2">GDYXXLXY domain-containing protein</fullName>
    </submittedName>
</protein>
<gene>
    <name evidence="2" type="ORF">L2740_00550</name>
</gene>